<keyword evidence="1" id="KW-0472">Membrane</keyword>
<accession>A0AAV4S188</accession>
<dbReference type="AlphaFoldDB" id="A0AAV4S188"/>
<keyword evidence="3" id="KW-1185">Reference proteome</keyword>
<comment type="caution">
    <text evidence="2">The sequence shown here is derived from an EMBL/GenBank/DDBJ whole genome shotgun (WGS) entry which is preliminary data.</text>
</comment>
<reference evidence="2 3" key="1">
    <citation type="submission" date="2021-06" db="EMBL/GenBank/DDBJ databases">
        <title>Caerostris extrusa draft genome.</title>
        <authorList>
            <person name="Kono N."/>
            <person name="Arakawa K."/>
        </authorList>
    </citation>
    <scope>NUCLEOTIDE SEQUENCE [LARGE SCALE GENOMIC DNA]</scope>
</reference>
<dbReference type="Proteomes" id="UP001054945">
    <property type="component" value="Unassembled WGS sequence"/>
</dbReference>
<organism evidence="2 3">
    <name type="scientific">Caerostris extrusa</name>
    <name type="common">Bark spider</name>
    <name type="synonym">Caerostris bankana</name>
    <dbReference type="NCBI Taxonomy" id="172846"/>
    <lineage>
        <taxon>Eukaryota</taxon>
        <taxon>Metazoa</taxon>
        <taxon>Ecdysozoa</taxon>
        <taxon>Arthropoda</taxon>
        <taxon>Chelicerata</taxon>
        <taxon>Arachnida</taxon>
        <taxon>Araneae</taxon>
        <taxon>Araneomorphae</taxon>
        <taxon>Entelegynae</taxon>
        <taxon>Araneoidea</taxon>
        <taxon>Araneidae</taxon>
        <taxon>Caerostris</taxon>
    </lineage>
</organism>
<feature type="transmembrane region" description="Helical" evidence="1">
    <location>
        <begin position="48"/>
        <end position="69"/>
    </location>
</feature>
<name>A0AAV4S188_CAEEX</name>
<evidence type="ECO:0000256" key="1">
    <source>
        <dbReference type="SAM" id="Phobius"/>
    </source>
</evidence>
<gene>
    <name evidence="2" type="ORF">CEXT_788891</name>
</gene>
<proteinExistence type="predicted"/>
<evidence type="ECO:0000313" key="3">
    <source>
        <dbReference type="Proteomes" id="UP001054945"/>
    </source>
</evidence>
<sequence>MLLQETSLNFNNKFHIVDYDCHWNDRDIALNGQASVRTTSFIKRSLSYFFNVLTPLLNFIEATLIFLNIPNKKPVISDSIYIASASNSAFSVFIWKP</sequence>
<dbReference type="EMBL" id="BPLR01008692">
    <property type="protein sequence ID" value="GIY26507.1"/>
    <property type="molecule type" value="Genomic_DNA"/>
</dbReference>
<evidence type="ECO:0000313" key="2">
    <source>
        <dbReference type="EMBL" id="GIY26507.1"/>
    </source>
</evidence>
<protein>
    <submittedName>
        <fullName evidence="2">Uncharacterized protein</fullName>
    </submittedName>
</protein>
<keyword evidence="1" id="KW-1133">Transmembrane helix</keyword>
<keyword evidence="1" id="KW-0812">Transmembrane</keyword>